<protein>
    <recommendedName>
        <fullName evidence="3">F-box domain-containing protein</fullName>
    </recommendedName>
</protein>
<keyword evidence="2" id="KW-1185">Reference proteome</keyword>
<evidence type="ECO:0000313" key="1">
    <source>
        <dbReference type="EMBL" id="KAK7685001.1"/>
    </source>
</evidence>
<dbReference type="Proteomes" id="UP001385951">
    <property type="component" value="Unassembled WGS sequence"/>
</dbReference>
<accession>A0AAW0FVT1</accession>
<evidence type="ECO:0008006" key="3">
    <source>
        <dbReference type="Google" id="ProtNLM"/>
    </source>
</evidence>
<dbReference type="AlphaFoldDB" id="A0AAW0FVT1"/>
<proteinExistence type="predicted"/>
<name>A0AAW0FVT1_9APHY</name>
<gene>
    <name evidence="1" type="ORF">QCA50_011836</name>
</gene>
<comment type="caution">
    <text evidence="1">The sequence shown here is derived from an EMBL/GenBank/DDBJ whole genome shotgun (WGS) entry which is preliminary data.</text>
</comment>
<dbReference type="EMBL" id="JASBNA010000022">
    <property type="protein sequence ID" value="KAK7685001.1"/>
    <property type="molecule type" value="Genomic_DNA"/>
</dbReference>
<reference evidence="1 2" key="1">
    <citation type="submission" date="2022-09" db="EMBL/GenBank/DDBJ databases">
        <authorList>
            <person name="Palmer J.M."/>
        </authorList>
    </citation>
    <scope>NUCLEOTIDE SEQUENCE [LARGE SCALE GENOMIC DNA]</scope>
    <source>
        <strain evidence="1 2">DSM 7382</strain>
    </source>
</reference>
<organism evidence="1 2">
    <name type="scientific">Cerrena zonata</name>
    <dbReference type="NCBI Taxonomy" id="2478898"/>
    <lineage>
        <taxon>Eukaryota</taxon>
        <taxon>Fungi</taxon>
        <taxon>Dikarya</taxon>
        <taxon>Basidiomycota</taxon>
        <taxon>Agaricomycotina</taxon>
        <taxon>Agaricomycetes</taxon>
        <taxon>Polyporales</taxon>
        <taxon>Cerrenaceae</taxon>
        <taxon>Cerrena</taxon>
    </lineage>
</organism>
<evidence type="ECO:0000313" key="2">
    <source>
        <dbReference type="Proteomes" id="UP001385951"/>
    </source>
</evidence>
<sequence length="398" mass="45724">MRLTDPFLPLELVEHIAGFLWGGFPTLKTWASTCRSWHAITLPTIYRSVIIDNELSLRSLERALVARPHIAPWIRELRITVDPHGSTTTTSWEGGPRNLPWIYDLPKKLPRHLTRLHEIHFSKIIKRRWAYDEWMFFPSFRRFGTVKSLVFTHCVFPEDVVDSLVHSLSQLKDLQFRDLAFAGTSFVGAEIAPPKYKQPQLNSFTLHSEQIFMPYPASSVVLKWTLPMQTAWNLRSLHLFVGYPSDVPEVGRIIRAFSSSLQDLSIKFAQSELWGKAKDRGHGHGSSVVFEFLDLSPNIEIRILDLHNPLFSSVTWLLSRIRSPHLHTIQFTSIFNSSRSIKVNDFEPLDEVLHQPNLASINEVRFNHKGSLASSIVQQKLKKCLPATYGRGIRIKVY</sequence>